<dbReference type="PANTHER" id="PTHR30502:SF0">
    <property type="entry name" value="PHOSPHOENOLPYRUVATE CARBOXYLASE FAMILY PROTEIN"/>
    <property type="match status" value="1"/>
</dbReference>
<dbReference type="PANTHER" id="PTHR30502">
    <property type="entry name" value="2-KETO-3-DEOXY-L-RHAMNONATE ALDOLASE"/>
    <property type="match status" value="1"/>
</dbReference>
<evidence type="ECO:0000256" key="1">
    <source>
        <dbReference type="ARBA" id="ARBA00005568"/>
    </source>
</evidence>
<evidence type="ECO:0000313" key="6">
    <source>
        <dbReference type="Proteomes" id="UP001610335"/>
    </source>
</evidence>
<feature type="domain" description="HpcH/HpaI aldolase/citrate lyase" evidence="4">
    <location>
        <begin position="29"/>
        <end position="250"/>
    </location>
</feature>
<dbReference type="Proteomes" id="UP001610335">
    <property type="component" value="Unassembled WGS sequence"/>
</dbReference>
<evidence type="ECO:0000256" key="3">
    <source>
        <dbReference type="ARBA" id="ARBA00023239"/>
    </source>
</evidence>
<dbReference type="InterPro" id="IPR005000">
    <property type="entry name" value="Aldolase/citrate-lyase_domain"/>
</dbReference>
<comment type="caution">
    <text evidence="5">The sequence shown here is derived from an EMBL/GenBank/DDBJ whole genome shotgun (WGS) entry which is preliminary data.</text>
</comment>
<evidence type="ECO:0000313" key="5">
    <source>
        <dbReference type="EMBL" id="KAL2826095.1"/>
    </source>
</evidence>
<keyword evidence="6" id="KW-1185">Reference proteome</keyword>
<proteinExistence type="inferred from homology"/>
<name>A0ABR4IE97_9EURO</name>
<dbReference type="InterPro" id="IPR015813">
    <property type="entry name" value="Pyrv/PenolPyrv_kinase-like_dom"/>
</dbReference>
<dbReference type="SUPFAM" id="SSF51621">
    <property type="entry name" value="Phosphoenolpyruvate/pyruvate domain"/>
    <property type="match status" value="1"/>
</dbReference>
<protein>
    <submittedName>
        <fullName evidence="5">Pyruvate/Phosphoenolpyruvate kinase-like domain-containing protein</fullName>
    </submittedName>
</protein>
<reference evidence="5 6" key="1">
    <citation type="submission" date="2024-07" db="EMBL/GenBank/DDBJ databases">
        <title>Section-level genome sequencing and comparative genomics of Aspergillus sections Usti and Cavernicolus.</title>
        <authorList>
            <consortium name="Lawrence Berkeley National Laboratory"/>
            <person name="Nybo J.L."/>
            <person name="Vesth T.C."/>
            <person name="Theobald S."/>
            <person name="Frisvad J.C."/>
            <person name="Larsen T.O."/>
            <person name="Kjaerboelling I."/>
            <person name="Rothschild-Mancinelli K."/>
            <person name="Lyhne E.K."/>
            <person name="Kogle M.E."/>
            <person name="Barry K."/>
            <person name="Clum A."/>
            <person name="Na H."/>
            <person name="Ledsgaard L."/>
            <person name="Lin J."/>
            <person name="Lipzen A."/>
            <person name="Kuo A."/>
            <person name="Riley R."/>
            <person name="Mondo S."/>
            <person name="LaButti K."/>
            <person name="Haridas S."/>
            <person name="Pangalinan J."/>
            <person name="Salamov A.A."/>
            <person name="Simmons B.A."/>
            <person name="Magnuson J.K."/>
            <person name="Chen J."/>
            <person name="Drula E."/>
            <person name="Henrissat B."/>
            <person name="Wiebenga A."/>
            <person name="Lubbers R.J."/>
            <person name="Gomes A.C."/>
            <person name="Makela M.R."/>
            <person name="Stajich J."/>
            <person name="Grigoriev I.V."/>
            <person name="Mortensen U.H."/>
            <person name="De vries R.P."/>
            <person name="Baker S.E."/>
            <person name="Andersen M.R."/>
        </authorList>
    </citation>
    <scope>NUCLEOTIDE SEQUENCE [LARGE SCALE GENOMIC DNA]</scope>
    <source>
        <strain evidence="5 6">CBS 600.67</strain>
    </source>
</reference>
<comment type="similarity">
    <text evidence="1">Belongs to the HpcH/HpaI aldolase family.</text>
</comment>
<accession>A0ABR4IE97</accession>
<evidence type="ECO:0000256" key="2">
    <source>
        <dbReference type="ARBA" id="ARBA00022723"/>
    </source>
</evidence>
<organism evidence="5 6">
    <name type="scientific">Aspergillus cavernicola</name>
    <dbReference type="NCBI Taxonomy" id="176166"/>
    <lineage>
        <taxon>Eukaryota</taxon>
        <taxon>Fungi</taxon>
        <taxon>Dikarya</taxon>
        <taxon>Ascomycota</taxon>
        <taxon>Pezizomycotina</taxon>
        <taxon>Eurotiomycetes</taxon>
        <taxon>Eurotiomycetidae</taxon>
        <taxon>Eurotiales</taxon>
        <taxon>Aspergillaceae</taxon>
        <taxon>Aspergillus</taxon>
        <taxon>Aspergillus subgen. Nidulantes</taxon>
    </lineage>
</organism>
<dbReference type="InterPro" id="IPR040442">
    <property type="entry name" value="Pyrv_kinase-like_dom_sf"/>
</dbReference>
<dbReference type="Pfam" id="PF03328">
    <property type="entry name" value="HpcH_HpaI"/>
    <property type="match status" value="1"/>
</dbReference>
<evidence type="ECO:0000259" key="4">
    <source>
        <dbReference type="Pfam" id="PF03328"/>
    </source>
</evidence>
<dbReference type="InterPro" id="IPR050251">
    <property type="entry name" value="HpcH-HpaI_aldolase"/>
</dbReference>
<dbReference type="Gene3D" id="3.20.20.60">
    <property type="entry name" value="Phosphoenolpyruvate-binding domains"/>
    <property type="match status" value="1"/>
</dbReference>
<gene>
    <name evidence="5" type="ORF">BDW59DRAFT_179665</name>
</gene>
<dbReference type="EMBL" id="JBFXLS010000032">
    <property type="protein sequence ID" value="KAL2826095.1"/>
    <property type="molecule type" value="Genomic_DNA"/>
</dbReference>
<sequence>MATAFPNNLLTLASQGKVCRTLGIKFITSPEIIYIAHNAGFHALFIDLEHSALSLQTASHLCIAALNASLSPFVRVPAGAGPGTIQRVLDCGAMGVVVPHVDTVEQAQAAVSATKYPPIGKRSITSILPHLGFQKAPIETISTLVNSRLSTVIVMIESPEGVSNIDEIAALEGVDVVLVGTNDLSVELGVAGDFEHEVFVKSMERIAAGVKRAGKILGVAGVYHRGDLLEGYVRGLGARFVVGDVDLGMVARAAGEVVRGLKRIEGGDTDAVN</sequence>
<keyword evidence="2" id="KW-0479">Metal-binding</keyword>
<keyword evidence="3" id="KW-0456">Lyase</keyword>